<feature type="region of interest" description="Disordered" evidence="1">
    <location>
        <begin position="79"/>
        <end position="117"/>
    </location>
</feature>
<keyword evidence="5" id="KW-1185">Reference proteome</keyword>
<reference evidence="4 5" key="1">
    <citation type="submission" date="2018-04" db="EMBL/GenBank/DDBJ databases">
        <title>Genomic Encyclopedia of Type Strains, Phase III (KMG-III): the genomes of soil and plant-associated and newly described type strains.</title>
        <authorList>
            <person name="Whitman W."/>
        </authorList>
    </citation>
    <scope>NUCLEOTIDE SEQUENCE [LARGE SCALE GENOMIC DNA]</scope>
    <source>
        <strain evidence="4 5">JA192</strain>
    </source>
</reference>
<dbReference type="InterPro" id="IPR018247">
    <property type="entry name" value="EF_Hand_1_Ca_BS"/>
</dbReference>
<dbReference type="PROSITE" id="PS00018">
    <property type="entry name" value="EF_HAND_1"/>
    <property type="match status" value="3"/>
</dbReference>
<proteinExistence type="predicted"/>
<dbReference type="SUPFAM" id="SSF47473">
    <property type="entry name" value="EF-hand"/>
    <property type="match status" value="1"/>
</dbReference>
<name>A0ABX5JBN0_9RHOB</name>
<dbReference type="Gene3D" id="1.10.238.10">
    <property type="entry name" value="EF-hand"/>
    <property type="match status" value="1"/>
</dbReference>
<evidence type="ECO:0000259" key="3">
    <source>
        <dbReference type="PROSITE" id="PS50222"/>
    </source>
</evidence>
<protein>
    <submittedName>
        <fullName evidence="4">EF hand domain-containing protein</fullName>
    </submittedName>
</protein>
<feature type="domain" description="EF-hand" evidence="3">
    <location>
        <begin position="43"/>
        <end position="78"/>
    </location>
</feature>
<dbReference type="PROSITE" id="PS50222">
    <property type="entry name" value="EF_HAND_2"/>
    <property type="match status" value="1"/>
</dbReference>
<evidence type="ECO:0000256" key="2">
    <source>
        <dbReference type="SAM" id="SignalP"/>
    </source>
</evidence>
<feature type="chain" id="PRO_5046837251" evidence="2">
    <location>
        <begin position="21"/>
        <end position="148"/>
    </location>
</feature>
<dbReference type="RefSeq" id="WP_069332061.1">
    <property type="nucleotide sequence ID" value="NZ_MABH01000137.1"/>
</dbReference>
<comment type="caution">
    <text evidence="4">The sequence shown here is derived from an EMBL/GenBank/DDBJ whole genome shotgun (WGS) entry which is preliminary data.</text>
</comment>
<dbReference type="InterPro" id="IPR011992">
    <property type="entry name" value="EF-hand-dom_pair"/>
</dbReference>
<organism evidence="4 5">
    <name type="scientific">Cereibacter johrii</name>
    <dbReference type="NCBI Taxonomy" id="445629"/>
    <lineage>
        <taxon>Bacteria</taxon>
        <taxon>Pseudomonadati</taxon>
        <taxon>Pseudomonadota</taxon>
        <taxon>Alphaproteobacteria</taxon>
        <taxon>Rhodobacterales</taxon>
        <taxon>Paracoccaceae</taxon>
        <taxon>Cereibacter</taxon>
    </lineage>
</organism>
<dbReference type="Pfam" id="PF13202">
    <property type="entry name" value="EF-hand_5"/>
    <property type="match status" value="3"/>
</dbReference>
<gene>
    <name evidence="4" type="ORF">C8J29_102553</name>
</gene>
<dbReference type="Proteomes" id="UP000240800">
    <property type="component" value="Unassembled WGS sequence"/>
</dbReference>
<keyword evidence="2" id="KW-0732">Signal</keyword>
<evidence type="ECO:0000313" key="5">
    <source>
        <dbReference type="Proteomes" id="UP000240800"/>
    </source>
</evidence>
<dbReference type="InterPro" id="IPR002048">
    <property type="entry name" value="EF_hand_dom"/>
</dbReference>
<evidence type="ECO:0000256" key="1">
    <source>
        <dbReference type="SAM" id="MobiDB-lite"/>
    </source>
</evidence>
<accession>A0ABX5JBN0</accession>
<evidence type="ECO:0000313" key="4">
    <source>
        <dbReference type="EMBL" id="PTM80471.1"/>
    </source>
</evidence>
<feature type="compositionally biased region" description="Basic and acidic residues" evidence="1">
    <location>
        <begin position="105"/>
        <end position="117"/>
    </location>
</feature>
<dbReference type="EMBL" id="PZZW01000002">
    <property type="protein sequence ID" value="PTM80471.1"/>
    <property type="molecule type" value="Genomic_DNA"/>
</dbReference>
<feature type="signal peptide" evidence="2">
    <location>
        <begin position="1"/>
        <end position="20"/>
    </location>
</feature>
<sequence>MSGRYAMALVFMLQVTGAAAQTPGAMFLEQWDADGDGRVTLEEARSRRVDLFDAFDSDGDGALGPQELADMGAMRAAMQEANRAATGRPFRAGASGAAGTGGPVRLDRDGDGRVSREEFVGSTGSWFAWRDRDGDGALTSADFGRGRR</sequence>